<keyword evidence="6" id="KW-1185">Reference proteome</keyword>
<sequence>MNTGTLNFAANLSMLYGHLPLLQRPAAAAAAGFTAAEIWWPFDSPLPADRDVDALARALSDAGLQLVAMNFIEGDMRAGDRGLLSVPGRAAEFRDSIDTTVAFADRTGCRVLNALYGNRQPDTDPGAQDELALESLVLAARAAHQVGASVVLETISRQEAPDYPLGNADATVAMADRVNDASGLSNTGFLCDLYHHGRNGEDIPDLLKRHAGRIVHFQIADTPGRGRPGSGVLDYPDFFSRIDASGYDGWIGLEYEPTRDPAVDFDWLPSLTARS</sequence>
<dbReference type="InterPro" id="IPR050417">
    <property type="entry name" value="Sugar_Epim/Isomerase"/>
</dbReference>
<dbReference type="PANTHER" id="PTHR43489:SF6">
    <property type="entry name" value="HYDROXYPYRUVATE ISOMERASE-RELATED"/>
    <property type="match status" value="1"/>
</dbReference>
<evidence type="ECO:0000256" key="3">
    <source>
        <dbReference type="PIRSR" id="PIRSR006241-50"/>
    </source>
</evidence>
<comment type="similarity">
    <text evidence="2">Belongs to the hyi family.</text>
</comment>
<dbReference type="SUPFAM" id="SSF51658">
    <property type="entry name" value="Xylose isomerase-like"/>
    <property type="match status" value="1"/>
</dbReference>
<feature type="active site" description="Proton donor/acceptor" evidence="3">
    <location>
        <position position="153"/>
    </location>
</feature>
<geneLocation type="plasmid" evidence="5 6">
    <name>unnamed1</name>
</geneLocation>
<evidence type="ECO:0000313" key="6">
    <source>
        <dbReference type="Proteomes" id="UP000595636"/>
    </source>
</evidence>
<reference evidence="5 6" key="1">
    <citation type="submission" date="2020-12" db="EMBL/GenBank/DDBJ databases">
        <title>A novel species.</title>
        <authorList>
            <person name="Li K."/>
        </authorList>
    </citation>
    <scope>NUCLEOTIDE SEQUENCE [LARGE SCALE GENOMIC DNA]</scope>
    <source>
        <strain evidence="5 6">ZYC-3</strain>
        <plasmid evidence="5 6">unnamed1</plasmid>
    </source>
</reference>
<dbReference type="Gene3D" id="3.20.20.150">
    <property type="entry name" value="Divalent-metal-dependent TIM barrel enzymes"/>
    <property type="match status" value="1"/>
</dbReference>
<evidence type="ECO:0000256" key="1">
    <source>
        <dbReference type="ARBA" id="ARBA00023235"/>
    </source>
</evidence>
<evidence type="ECO:0000313" key="5">
    <source>
        <dbReference type="EMBL" id="QQM47511.1"/>
    </source>
</evidence>
<feature type="active site" description="Proton donor/acceptor" evidence="3">
    <location>
        <position position="254"/>
    </location>
</feature>
<dbReference type="AlphaFoldDB" id="A0A7T7L6U5"/>
<keyword evidence="5" id="KW-0614">Plasmid</keyword>
<proteinExistence type="inferred from homology"/>
<dbReference type="Pfam" id="PF01261">
    <property type="entry name" value="AP_endonuc_2"/>
    <property type="match status" value="1"/>
</dbReference>
<feature type="domain" description="Xylose isomerase-like TIM barrel" evidence="4">
    <location>
        <begin position="26"/>
        <end position="267"/>
    </location>
</feature>
<dbReference type="Proteomes" id="UP000595636">
    <property type="component" value="Plasmid unnamed1"/>
</dbReference>
<evidence type="ECO:0000256" key="2">
    <source>
        <dbReference type="PIRNR" id="PIRNR006241"/>
    </source>
</evidence>
<dbReference type="PIRSF" id="PIRSF006241">
    <property type="entry name" value="HyI"/>
    <property type="match status" value="1"/>
</dbReference>
<dbReference type="RefSeq" id="WP_200402237.1">
    <property type="nucleotide sequence ID" value="NZ_CP066832.1"/>
</dbReference>
<name>A0A7T7L6U5_9ACTN</name>
<evidence type="ECO:0000259" key="4">
    <source>
        <dbReference type="Pfam" id="PF01261"/>
    </source>
</evidence>
<accession>A0A7T7L6U5</accession>
<protein>
    <submittedName>
        <fullName evidence="5">TIM barrel protein</fullName>
    </submittedName>
</protein>
<dbReference type="InterPro" id="IPR036237">
    <property type="entry name" value="Xyl_isomerase-like_sf"/>
</dbReference>
<dbReference type="GO" id="GO:0046487">
    <property type="term" value="P:glyoxylate metabolic process"/>
    <property type="evidence" value="ECO:0007669"/>
    <property type="project" value="TreeGrafter"/>
</dbReference>
<organism evidence="5 6">
    <name type="scientific">Streptomyces liliifuscus</name>
    <dbReference type="NCBI Taxonomy" id="2797636"/>
    <lineage>
        <taxon>Bacteria</taxon>
        <taxon>Bacillati</taxon>
        <taxon>Actinomycetota</taxon>
        <taxon>Actinomycetes</taxon>
        <taxon>Kitasatosporales</taxon>
        <taxon>Streptomycetaceae</taxon>
        <taxon>Streptomyces</taxon>
    </lineage>
</organism>
<dbReference type="InterPro" id="IPR026040">
    <property type="entry name" value="HyI-like"/>
</dbReference>
<dbReference type="KEGG" id="slf:JEQ17_49030"/>
<dbReference type="GO" id="GO:0008903">
    <property type="term" value="F:hydroxypyruvate isomerase activity"/>
    <property type="evidence" value="ECO:0007669"/>
    <property type="project" value="TreeGrafter"/>
</dbReference>
<gene>
    <name evidence="5" type="ORF">JEQ17_49030</name>
</gene>
<dbReference type="InterPro" id="IPR013022">
    <property type="entry name" value="Xyl_isomerase-like_TIM-brl"/>
</dbReference>
<dbReference type="EMBL" id="CP066832">
    <property type="protein sequence ID" value="QQM47511.1"/>
    <property type="molecule type" value="Genomic_DNA"/>
</dbReference>
<keyword evidence="1 2" id="KW-0413">Isomerase</keyword>
<dbReference type="PANTHER" id="PTHR43489">
    <property type="entry name" value="ISOMERASE"/>
    <property type="match status" value="1"/>
</dbReference>